<name>A0AC35U7W1_9BILA</name>
<proteinExistence type="predicted"/>
<dbReference type="Proteomes" id="UP000095286">
    <property type="component" value="Unplaced"/>
</dbReference>
<dbReference type="WBParaSite" id="RSKR_0000854700.1">
    <property type="protein sequence ID" value="RSKR_0000854700.1"/>
    <property type="gene ID" value="RSKR_0000854700"/>
</dbReference>
<evidence type="ECO:0000313" key="2">
    <source>
        <dbReference type="WBParaSite" id="RSKR_0000854700.1"/>
    </source>
</evidence>
<accession>A0AC35U7W1</accession>
<evidence type="ECO:0000313" key="1">
    <source>
        <dbReference type="Proteomes" id="UP000095286"/>
    </source>
</evidence>
<sequence>MNDFTIDGNSNDTFLDSLNVTLNDTEGVNVLRLSYEAKTLAIFLYSMLSVVAFAGNLIIVIVILYFPRLRTGTNILILNLAVSDLLISLVCMPLSYWHVIIFDDQRWIFGNFFCKFFSYLQAVVVFSNSWTLVVISFDRCLAIMFVMSRWNRLNKRRAMIVSAVIWLISLLVASPLYLVHGTLKIDNKDFSCNEDFSRLDFLGINGSGRDILHIYSLLIFLLQYIIPLLVIICTYTTIGVKMWYSVVPGAQSISRCTRRSRSLLQERHESVKKLIPMVLIVSALYAGCWLPQNLLMNILVNVDPSILTHPYILYIWWIAHTIAMFHSVVNPFIYYLQNKRMREGFRYVLRYLPCVHFNEFKLLMPPNQQRTCCSQTGKVVSMVSYMQQPTAKRSTISVASIRKSKLSSQC</sequence>
<reference evidence="2" key="1">
    <citation type="submission" date="2016-11" db="UniProtKB">
        <authorList>
            <consortium name="WormBaseParasite"/>
        </authorList>
    </citation>
    <scope>IDENTIFICATION</scope>
    <source>
        <strain evidence="2">KR3021</strain>
    </source>
</reference>
<protein>
    <submittedName>
        <fullName evidence="2">G_PROTEIN_RECEP_F1_2 domain-containing protein</fullName>
    </submittedName>
</protein>
<organism evidence="1 2">
    <name type="scientific">Rhabditophanes sp. KR3021</name>
    <dbReference type="NCBI Taxonomy" id="114890"/>
    <lineage>
        <taxon>Eukaryota</taxon>
        <taxon>Metazoa</taxon>
        <taxon>Ecdysozoa</taxon>
        <taxon>Nematoda</taxon>
        <taxon>Chromadorea</taxon>
        <taxon>Rhabditida</taxon>
        <taxon>Tylenchina</taxon>
        <taxon>Panagrolaimomorpha</taxon>
        <taxon>Strongyloidoidea</taxon>
        <taxon>Alloionematidae</taxon>
        <taxon>Rhabditophanes</taxon>
    </lineage>
</organism>